<dbReference type="EMBL" id="WLYX01000001">
    <property type="protein sequence ID" value="MTD32631.1"/>
    <property type="molecule type" value="Genomic_DNA"/>
</dbReference>
<evidence type="ECO:0000313" key="1">
    <source>
        <dbReference type="EMBL" id="MTD32631.1"/>
    </source>
</evidence>
<protein>
    <submittedName>
        <fullName evidence="1">Uncharacterized protein</fullName>
    </submittedName>
</protein>
<dbReference type="Proteomes" id="UP000446658">
    <property type="component" value="Unassembled WGS sequence"/>
</dbReference>
<accession>A0A844GBF4</accession>
<sequence>MASNDMFIRMVMSGDASPFLKEVVSAESRFKGALSGMSSRAARMELFDKLKEDAKTAAAEFFKLKEQTNSYQAALA</sequence>
<proteinExistence type="predicted"/>
<gene>
    <name evidence="1" type="ORF">GKE73_02890</name>
</gene>
<comment type="caution">
    <text evidence="1">The sequence shown here is derived from an EMBL/GenBank/DDBJ whole genome shotgun (WGS) entry which is preliminary data.</text>
</comment>
<dbReference type="AlphaFoldDB" id="A0A844GBF4"/>
<evidence type="ECO:0000313" key="2">
    <source>
        <dbReference type="Proteomes" id="UP000446658"/>
    </source>
</evidence>
<dbReference type="RefSeq" id="WP_230369114.1">
    <property type="nucleotide sequence ID" value="NZ_WLYX01000001.1"/>
</dbReference>
<keyword evidence="2" id="KW-1185">Reference proteome</keyword>
<reference evidence="1 2" key="1">
    <citation type="submission" date="2019-11" db="EMBL/GenBank/DDBJ databases">
        <title>Draft genome sequence of Paludibacterium sp. dN18-1.</title>
        <authorList>
            <person name="Im W.-T."/>
        </authorList>
    </citation>
    <scope>NUCLEOTIDE SEQUENCE [LARGE SCALE GENOMIC DNA]</scope>
    <source>
        <strain evidence="2">dN 18-1</strain>
    </source>
</reference>
<name>A0A844GBF4_9NEIS</name>
<organism evidence="1 2">
    <name type="scientific">Paludibacterium denitrificans</name>
    <dbReference type="NCBI Taxonomy" id="2675226"/>
    <lineage>
        <taxon>Bacteria</taxon>
        <taxon>Pseudomonadati</taxon>
        <taxon>Pseudomonadota</taxon>
        <taxon>Betaproteobacteria</taxon>
        <taxon>Neisseriales</taxon>
        <taxon>Chromobacteriaceae</taxon>
        <taxon>Paludibacterium</taxon>
    </lineage>
</organism>